<proteinExistence type="predicted"/>
<organism evidence="2 3">
    <name type="scientific">Necator americanus</name>
    <name type="common">Human hookworm</name>
    <dbReference type="NCBI Taxonomy" id="51031"/>
    <lineage>
        <taxon>Eukaryota</taxon>
        <taxon>Metazoa</taxon>
        <taxon>Ecdysozoa</taxon>
        <taxon>Nematoda</taxon>
        <taxon>Chromadorea</taxon>
        <taxon>Rhabditida</taxon>
        <taxon>Rhabditina</taxon>
        <taxon>Rhabditomorpha</taxon>
        <taxon>Strongyloidea</taxon>
        <taxon>Ancylostomatidae</taxon>
        <taxon>Bunostominae</taxon>
        <taxon>Necator</taxon>
    </lineage>
</organism>
<dbReference type="InterPro" id="IPR000477">
    <property type="entry name" value="RT_dom"/>
</dbReference>
<dbReference type="Proteomes" id="UP001303046">
    <property type="component" value="Unassembled WGS sequence"/>
</dbReference>
<evidence type="ECO:0000313" key="3">
    <source>
        <dbReference type="Proteomes" id="UP001303046"/>
    </source>
</evidence>
<comment type="caution">
    <text evidence="2">The sequence shown here is derived from an EMBL/GenBank/DDBJ whole genome shotgun (WGS) entry which is preliminary data.</text>
</comment>
<gene>
    <name evidence="2" type="primary">Necator_chrX.g24682</name>
    <name evidence="2" type="ORF">RB195_024517</name>
</gene>
<dbReference type="PANTHER" id="PTHR19446">
    <property type="entry name" value="REVERSE TRANSCRIPTASES"/>
    <property type="match status" value="1"/>
</dbReference>
<name>A0ABR1ENM3_NECAM</name>
<keyword evidence="3" id="KW-1185">Reference proteome</keyword>
<reference evidence="2 3" key="1">
    <citation type="submission" date="2023-08" db="EMBL/GenBank/DDBJ databases">
        <title>A Necator americanus chromosomal reference genome.</title>
        <authorList>
            <person name="Ilik V."/>
            <person name="Petrzelkova K.J."/>
            <person name="Pardy F."/>
            <person name="Fuh T."/>
            <person name="Niatou-Singa F.S."/>
            <person name="Gouil Q."/>
            <person name="Baker L."/>
            <person name="Ritchie M.E."/>
            <person name="Jex A.R."/>
            <person name="Gazzola D."/>
            <person name="Li H."/>
            <person name="Toshio Fujiwara R."/>
            <person name="Zhan B."/>
            <person name="Aroian R.V."/>
            <person name="Pafco B."/>
            <person name="Schwarz E.M."/>
        </authorList>
    </citation>
    <scope>NUCLEOTIDE SEQUENCE [LARGE SCALE GENOMIC DNA]</scope>
    <source>
        <strain evidence="2 3">Aroian</strain>
        <tissue evidence="2">Whole animal</tissue>
    </source>
</reference>
<accession>A0ABR1ENM3</accession>
<dbReference type="Pfam" id="PF00078">
    <property type="entry name" value="RVT_1"/>
    <property type="match status" value="1"/>
</dbReference>
<sequence>MWEDNNSRNVYVLLRQYSAKIKRCSPVLKTANAEAVGETALPIWRDHLKTLLNQQAPSAPELEHVDVPTYAANEEPPIESVYPKDDKWKIWQRPRNQRRNAETSSPSEIREMTKIIRSIWIDERIPDSWRHAIINPLLKKSSVADPGNYREIFLLRVMYKVLEWIILDRLIKHREEKTRGEHAGFRPRQSTIAHVFIVKRMIKIWQRYMKPMQLPFLDLETAFDSLNQGRLLNALRADEAPGTFVRLLDNMNQQTTTAVRTPAGS</sequence>
<evidence type="ECO:0000313" key="2">
    <source>
        <dbReference type="EMBL" id="KAK6764230.1"/>
    </source>
</evidence>
<dbReference type="EMBL" id="JAVFWL010000006">
    <property type="protein sequence ID" value="KAK6764230.1"/>
    <property type="molecule type" value="Genomic_DNA"/>
</dbReference>
<evidence type="ECO:0000259" key="1">
    <source>
        <dbReference type="Pfam" id="PF00078"/>
    </source>
</evidence>
<feature type="domain" description="Reverse transcriptase" evidence="1">
    <location>
        <begin position="139"/>
        <end position="264"/>
    </location>
</feature>
<protein>
    <recommendedName>
        <fullName evidence="1">Reverse transcriptase domain-containing protein</fullName>
    </recommendedName>
</protein>